<keyword evidence="3" id="KW-1185">Reference proteome</keyword>
<dbReference type="EMBL" id="MDYQ01000249">
    <property type="protein sequence ID" value="PRP77956.1"/>
    <property type="molecule type" value="Genomic_DNA"/>
</dbReference>
<dbReference type="AlphaFoldDB" id="A0A2P6N1W8"/>
<feature type="region of interest" description="Disordered" evidence="1">
    <location>
        <begin position="119"/>
        <end position="509"/>
    </location>
</feature>
<gene>
    <name evidence="2" type="ORF">PROFUN_14060</name>
</gene>
<feature type="region of interest" description="Disordered" evidence="1">
    <location>
        <begin position="533"/>
        <end position="720"/>
    </location>
</feature>
<feature type="compositionally biased region" description="Low complexity" evidence="1">
    <location>
        <begin position="400"/>
        <end position="416"/>
    </location>
</feature>
<feature type="compositionally biased region" description="Pro residues" evidence="1">
    <location>
        <begin position="322"/>
        <end position="334"/>
    </location>
</feature>
<feature type="compositionally biased region" description="Basic and acidic residues" evidence="1">
    <location>
        <begin position="533"/>
        <end position="555"/>
    </location>
</feature>
<feature type="compositionally biased region" description="Polar residues" evidence="1">
    <location>
        <begin position="304"/>
        <end position="319"/>
    </location>
</feature>
<proteinExistence type="predicted"/>
<dbReference type="Proteomes" id="UP000241769">
    <property type="component" value="Unassembled WGS sequence"/>
</dbReference>
<evidence type="ECO:0000256" key="1">
    <source>
        <dbReference type="SAM" id="MobiDB-lite"/>
    </source>
</evidence>
<sequence length="744" mass="78772">MDFGTEDELEELLNPDNWKNFDDSIPLEEYDISSSDEEDAEHGSFARLSSALDDLEASFVKVQYGRDFFDPAVSQPEPDFASTSTESEPENMIVLEPDEEELDSSIFLPATSPRPVLFRDAFSPSAERNKTSPAGSKNSSFAGSLSNRPPPPKRNIPPSFFTVGDKSIPNRAKEGDANSPILSRSNPTENPVKTAITSPTIARAAPKESIATAPSPKIAPQTAMTDKPVDRPTAAPQTTISPTTTIPSGASPQLKAIPSGAPSQPTPLHSGASSQPKTLPSGAFTQPTTAHGAAPARPLAPPSGATSHNVSTAASSRSPAMSPKPVPARAPPVPVKASGPQSPPPQVTPPIPSTSIPKNAPPERPTVASPPVLRATPTVPSAQPVAGLSSVASPPAVRNSPTAAPSAPTASPSPTTDSPRANRPGPKPGSVMSKIAMHEKAVETVKQNTLRTNRAPNSPGTLRSPTLRARHETTGTEDGATAPSRDGRVDFPSSPVRKEVMDQPIREEQRQIVEVPAPVIPAAEVTMVTEREMLSREEPAPQNVHEAKTPHREAPSEVPTYRGESSYVPPTVLSTTPSTFGSSTATITPTSSTVAPPAREDENERGKPREERDEEKRDSPWVAVRSENPKSPELPRSEPPKRAVPSRPMGPPRNRPPAAPSTTSPSTTSQVDSNVDVNLNAVTSTKPRLNNPTRAAGQAGRKLPTRRKAPATQIKTRTQTVSRRIVIKPNLEMMANQAFAAPSP</sequence>
<feature type="compositionally biased region" description="Acidic residues" evidence="1">
    <location>
        <begin position="1"/>
        <end position="13"/>
    </location>
</feature>
<dbReference type="InParanoid" id="A0A2P6N1W8"/>
<reference evidence="2 3" key="1">
    <citation type="journal article" date="2018" name="Genome Biol. Evol.">
        <title>Multiple Roots of Fruiting Body Formation in Amoebozoa.</title>
        <authorList>
            <person name="Hillmann F."/>
            <person name="Forbes G."/>
            <person name="Novohradska S."/>
            <person name="Ferling I."/>
            <person name="Riege K."/>
            <person name="Groth M."/>
            <person name="Westermann M."/>
            <person name="Marz M."/>
            <person name="Spaller T."/>
            <person name="Winckler T."/>
            <person name="Schaap P."/>
            <person name="Glockner G."/>
        </authorList>
    </citation>
    <scope>NUCLEOTIDE SEQUENCE [LARGE SCALE GENOMIC DNA]</scope>
    <source>
        <strain evidence="2 3">Jena</strain>
    </source>
</reference>
<name>A0A2P6N1W8_9EUKA</name>
<protein>
    <submittedName>
        <fullName evidence="2">Uncharacterized protein</fullName>
    </submittedName>
</protein>
<accession>A0A2P6N1W8</accession>
<feature type="non-terminal residue" evidence="2">
    <location>
        <position position="744"/>
    </location>
</feature>
<organism evidence="2 3">
    <name type="scientific">Planoprotostelium fungivorum</name>
    <dbReference type="NCBI Taxonomy" id="1890364"/>
    <lineage>
        <taxon>Eukaryota</taxon>
        <taxon>Amoebozoa</taxon>
        <taxon>Evosea</taxon>
        <taxon>Variosea</taxon>
        <taxon>Cavosteliida</taxon>
        <taxon>Cavosteliaceae</taxon>
        <taxon>Planoprotostelium</taxon>
    </lineage>
</organism>
<feature type="compositionally biased region" description="Pro residues" evidence="1">
    <location>
        <begin position="341"/>
        <end position="352"/>
    </location>
</feature>
<feature type="compositionally biased region" description="Low complexity" evidence="1">
    <location>
        <begin position="232"/>
        <end position="252"/>
    </location>
</feature>
<feature type="compositionally biased region" description="Basic and acidic residues" evidence="1">
    <location>
        <begin position="496"/>
        <end position="509"/>
    </location>
</feature>
<feature type="compositionally biased region" description="Polar residues" evidence="1">
    <location>
        <begin position="261"/>
        <end position="289"/>
    </location>
</feature>
<feature type="compositionally biased region" description="Polar residues" evidence="1">
    <location>
        <begin position="670"/>
        <end position="693"/>
    </location>
</feature>
<feature type="compositionally biased region" description="Basic and acidic residues" evidence="1">
    <location>
        <begin position="598"/>
        <end position="619"/>
    </location>
</feature>
<evidence type="ECO:0000313" key="3">
    <source>
        <dbReference type="Proteomes" id="UP000241769"/>
    </source>
</evidence>
<feature type="compositionally biased region" description="Low complexity" evidence="1">
    <location>
        <begin position="660"/>
        <end position="669"/>
    </location>
</feature>
<feature type="compositionally biased region" description="Polar residues" evidence="1">
    <location>
        <begin position="131"/>
        <end position="146"/>
    </location>
</feature>
<feature type="compositionally biased region" description="Basic and acidic residues" evidence="1">
    <location>
        <begin position="627"/>
        <end position="641"/>
    </location>
</feature>
<feature type="compositionally biased region" description="Polar residues" evidence="1">
    <location>
        <begin position="445"/>
        <end position="464"/>
    </location>
</feature>
<feature type="compositionally biased region" description="Polar residues" evidence="1">
    <location>
        <begin position="180"/>
        <end position="200"/>
    </location>
</feature>
<comment type="caution">
    <text evidence="2">The sequence shown here is derived from an EMBL/GenBank/DDBJ whole genome shotgun (WGS) entry which is preliminary data.</text>
</comment>
<feature type="region of interest" description="Disordered" evidence="1">
    <location>
        <begin position="1"/>
        <end position="23"/>
    </location>
</feature>
<feature type="compositionally biased region" description="Pro residues" evidence="1">
    <location>
        <begin position="648"/>
        <end position="659"/>
    </location>
</feature>
<feature type="compositionally biased region" description="Low complexity" evidence="1">
    <location>
        <begin position="565"/>
        <end position="597"/>
    </location>
</feature>
<evidence type="ECO:0000313" key="2">
    <source>
        <dbReference type="EMBL" id="PRP77956.1"/>
    </source>
</evidence>
<feature type="region of interest" description="Disordered" evidence="1">
    <location>
        <begin position="70"/>
        <end position="90"/>
    </location>
</feature>